<dbReference type="Pfam" id="PF02397">
    <property type="entry name" value="Bac_transf"/>
    <property type="match status" value="1"/>
</dbReference>
<organism evidence="3 4">
    <name type="scientific">Diaphorobacter ruginosibacter</name>
    <dbReference type="NCBI Taxonomy" id="1715720"/>
    <lineage>
        <taxon>Bacteria</taxon>
        <taxon>Pseudomonadati</taxon>
        <taxon>Pseudomonadota</taxon>
        <taxon>Betaproteobacteria</taxon>
        <taxon>Burkholderiales</taxon>
        <taxon>Comamonadaceae</taxon>
        <taxon>Diaphorobacter</taxon>
    </lineage>
</organism>
<comment type="similarity">
    <text evidence="1">Belongs to the bacterial sugar transferase family.</text>
</comment>
<proteinExistence type="inferred from homology"/>
<accession>A0A7G9RL28</accession>
<keyword evidence="3" id="KW-0808">Transferase</keyword>
<dbReference type="Proteomes" id="UP000515811">
    <property type="component" value="Chromosome"/>
</dbReference>
<dbReference type="PANTHER" id="PTHR30576">
    <property type="entry name" value="COLANIC BIOSYNTHESIS UDP-GLUCOSE LIPID CARRIER TRANSFERASE"/>
    <property type="match status" value="1"/>
</dbReference>
<dbReference type="RefSeq" id="WP_187596571.1">
    <property type="nucleotide sequence ID" value="NZ_CP060714.1"/>
</dbReference>
<evidence type="ECO:0000313" key="3">
    <source>
        <dbReference type="EMBL" id="QNN56303.1"/>
    </source>
</evidence>
<protein>
    <submittedName>
        <fullName evidence="3">Sugar transferase</fullName>
    </submittedName>
</protein>
<name>A0A7G9RL28_9BURK</name>
<dbReference type="KEGG" id="drg:H9K76_17345"/>
<dbReference type="AlphaFoldDB" id="A0A7G9RL28"/>
<dbReference type="InterPro" id="IPR003362">
    <property type="entry name" value="Bact_transf"/>
</dbReference>
<evidence type="ECO:0000259" key="2">
    <source>
        <dbReference type="Pfam" id="PF02397"/>
    </source>
</evidence>
<evidence type="ECO:0000256" key="1">
    <source>
        <dbReference type="ARBA" id="ARBA00006464"/>
    </source>
</evidence>
<keyword evidence="4" id="KW-1185">Reference proteome</keyword>
<dbReference type="PROSITE" id="PS51257">
    <property type="entry name" value="PROKAR_LIPOPROTEIN"/>
    <property type="match status" value="1"/>
</dbReference>
<dbReference type="EMBL" id="CP060714">
    <property type="protein sequence ID" value="QNN56303.1"/>
    <property type="molecule type" value="Genomic_DNA"/>
</dbReference>
<dbReference type="PANTHER" id="PTHR30576:SF20">
    <property type="entry name" value="QUINOVOSAMINEPHOSPHOTRANSFERAE-RELATED"/>
    <property type="match status" value="1"/>
</dbReference>
<sequence length="201" mass="22495">MSLKRVVDVAGAAAGLLFLSPVLLACAIAVKRSSPGPVFYRQVRVGLHGREFRIHKFRSMRLHDGKGPQVTAAGDDRLTAAGRVLRRYKLDELPQLIDVLAGNMSLVGPRPEVPRYMAQYPDDVRALILSVRPGITDNAAIAFRDEERMLAEAVDVERTYVQDIMPIKARYYLDYVRRNSVAGDLVILARTFRAIVAHRDR</sequence>
<reference evidence="3 4" key="1">
    <citation type="submission" date="2020-08" db="EMBL/GenBank/DDBJ databases">
        <title>Genome sequence of Diaphorobacter ruginosibacter DSM 27467T.</title>
        <authorList>
            <person name="Hyun D.-W."/>
            <person name="Bae J.-W."/>
        </authorList>
    </citation>
    <scope>NUCLEOTIDE SEQUENCE [LARGE SCALE GENOMIC DNA]</scope>
    <source>
        <strain evidence="3 4">DSM 27467</strain>
    </source>
</reference>
<evidence type="ECO:0000313" key="4">
    <source>
        <dbReference type="Proteomes" id="UP000515811"/>
    </source>
</evidence>
<feature type="domain" description="Bacterial sugar transferase" evidence="2">
    <location>
        <begin position="4"/>
        <end position="196"/>
    </location>
</feature>
<dbReference type="GO" id="GO:0016780">
    <property type="term" value="F:phosphotransferase activity, for other substituted phosphate groups"/>
    <property type="evidence" value="ECO:0007669"/>
    <property type="project" value="TreeGrafter"/>
</dbReference>
<gene>
    <name evidence="3" type="ORF">H9K76_17345</name>
</gene>